<proteinExistence type="predicted"/>
<organism evidence="1 2">
    <name type="scientific">Saccharomyces kudriavzevii (strain ATCC MYA-4449 / AS 2.2408 / CBS 8840 / NBRC 1802 / NCYC 2889)</name>
    <name type="common">Yeast</name>
    <dbReference type="NCBI Taxonomy" id="226230"/>
    <lineage>
        <taxon>Eukaryota</taxon>
        <taxon>Fungi</taxon>
        <taxon>Dikarya</taxon>
        <taxon>Ascomycota</taxon>
        <taxon>Saccharomycotina</taxon>
        <taxon>Saccharomycetes</taxon>
        <taxon>Saccharomycetales</taxon>
        <taxon>Saccharomycetaceae</taxon>
        <taxon>Saccharomyces</taxon>
    </lineage>
</organism>
<sequence length="480" mass="55394">MLSILRNSVRLNSRVLRTLPSTTGTLVVAQVSKRLLTSSPAFLQKETKDEKPKSILTDDMLFKAGVDVDENGQGKNGEKAGEAGEEQEGQNGPLSRTEKSRRKRQTTTDIKREKYANWFYIFSLSALTGSAIYMARDWEPQESEELKKDIDNGYSLSLMYKRFRARFNSMFTYFQEPPFPDLLPPPPPPPYQRPLTLVITLEDFLVHSEWSQKYGWRTAKRPGAEYFLGYLSQYYEIVLFSSNYMMYSEKTAEKLDPIHAFVSYNLFKEHCVYKDGVHIKDLSKLKRDLSKVIIIDTDPNSYKLQPENAIPMDPWNGEADDKLVRLIPFLEYLATQQTKDVRPILDSFQDKKNLATEFDHRVKKLKDKFYGDAKTGGNWAMKALGVGNTLGGSTTKFPLDLIHEEGQKNYLMFMKMIEEEKEKIRIQQEQMSGQTITLKDYVEGNLPSPEEQMKIQLEKQKEVDALFEEAKRKKKNAESK</sequence>
<dbReference type="GO" id="GO:0005744">
    <property type="term" value="C:TIM23 mitochondrial import inner membrane translocase complex"/>
    <property type="evidence" value="ECO:0007669"/>
    <property type="project" value="UniProtKB-UniRule"/>
</dbReference>
<dbReference type="InterPro" id="IPR036412">
    <property type="entry name" value="HAD-like_sf"/>
</dbReference>
<dbReference type="GO" id="GO:0015031">
    <property type="term" value="P:protein transport"/>
    <property type="evidence" value="ECO:0007669"/>
    <property type="project" value="UniProtKB-KW"/>
</dbReference>
<dbReference type="PROSITE" id="PS50969">
    <property type="entry name" value="FCP1"/>
    <property type="match status" value="1"/>
</dbReference>
<evidence type="ECO:0000313" key="1">
    <source>
        <dbReference type="EMBL" id="CAI4053412.1"/>
    </source>
</evidence>
<gene>
    <name evidence="1" type="primary">SKDI16G2090</name>
    <name evidence="1" type="ORF">SKDI_16G2090</name>
</gene>
<accession>A0AA35NP42</accession>
<dbReference type="InterPro" id="IPR004274">
    <property type="entry name" value="FCP1_dom"/>
</dbReference>
<protein>
    <submittedName>
        <fullName evidence="1">Uncharacterized protein</fullName>
    </submittedName>
</protein>
<dbReference type="InterPro" id="IPR050365">
    <property type="entry name" value="TIM50"/>
</dbReference>
<dbReference type="SMART" id="SM00577">
    <property type="entry name" value="CPDc"/>
    <property type="match status" value="1"/>
</dbReference>
<reference evidence="1" key="1">
    <citation type="submission" date="2022-10" db="EMBL/GenBank/DDBJ databases">
        <authorList>
            <person name="Byrne P K."/>
        </authorList>
    </citation>
    <scope>NUCLEOTIDE SEQUENCE</scope>
    <source>
        <strain evidence="1">IFO1802</strain>
    </source>
</reference>
<dbReference type="Gene3D" id="3.40.50.1000">
    <property type="entry name" value="HAD superfamily/HAD-like"/>
    <property type="match status" value="1"/>
</dbReference>
<name>A0AA35NP42_SACK1</name>
<evidence type="ECO:0000313" key="2">
    <source>
        <dbReference type="Proteomes" id="UP001162087"/>
    </source>
</evidence>
<dbReference type="CDD" id="cd07521">
    <property type="entry name" value="HAD_FCP1-like"/>
    <property type="match status" value="1"/>
</dbReference>
<dbReference type="OrthoDB" id="287041at2759"/>
<dbReference type="Pfam" id="PF03031">
    <property type="entry name" value="NIF"/>
    <property type="match status" value="1"/>
</dbReference>
<keyword evidence="2" id="KW-1185">Reference proteome</keyword>
<dbReference type="EMBL" id="OX365911">
    <property type="protein sequence ID" value="CAI4053412.1"/>
    <property type="molecule type" value="Genomic_DNA"/>
</dbReference>
<dbReference type="Proteomes" id="UP001162087">
    <property type="component" value="Chromosome 16"/>
</dbReference>
<dbReference type="PANTHER" id="PTHR12210">
    <property type="entry name" value="DULLARD PROTEIN PHOSPHATASE"/>
    <property type="match status" value="1"/>
</dbReference>
<dbReference type="SUPFAM" id="SSF56784">
    <property type="entry name" value="HAD-like"/>
    <property type="match status" value="1"/>
</dbReference>
<dbReference type="InterPro" id="IPR023214">
    <property type="entry name" value="HAD_sf"/>
</dbReference>